<proteinExistence type="predicted"/>
<keyword evidence="2" id="KW-0812">Transmembrane</keyword>
<evidence type="ECO:0000313" key="5">
    <source>
        <dbReference type="Proteomes" id="UP000029839"/>
    </source>
</evidence>
<comment type="caution">
    <text evidence="4">The sequence shown here is derived from an EMBL/GenBank/DDBJ whole genome shotgun (WGS) entry which is preliminary data.</text>
</comment>
<evidence type="ECO:0000256" key="2">
    <source>
        <dbReference type="SAM" id="Phobius"/>
    </source>
</evidence>
<feature type="compositionally biased region" description="Low complexity" evidence="1">
    <location>
        <begin position="33"/>
        <end position="50"/>
    </location>
</feature>
<sequence length="183" mass="19038">MTSEQVLAVAVLVLVFVGVVAVMARSWLRRESASTAATTLTPAPADLGTPRSEAMEGTYVSTVDADDPLTRVPGHGLGRRSAAVVRVHDAGVVVEREGETDLFVPTADLVDAHRASGVAGKHVGGEGLVLLRWRLATPEGPQPVDTGLRLRHPAHRSVLTDAVRALVADASAGATPSTPTEES</sequence>
<organism evidence="4 5">
    <name type="scientific">Cellulomonas carbonis T26</name>
    <dbReference type="NCBI Taxonomy" id="947969"/>
    <lineage>
        <taxon>Bacteria</taxon>
        <taxon>Bacillati</taxon>
        <taxon>Actinomycetota</taxon>
        <taxon>Actinomycetes</taxon>
        <taxon>Micrococcales</taxon>
        <taxon>Cellulomonadaceae</taxon>
        <taxon>Cellulomonas</taxon>
    </lineage>
</organism>
<reference evidence="4 5" key="2">
    <citation type="journal article" date="2015" name="Stand. Genomic Sci.">
        <title>Draft genome sequence of Cellulomonas carbonis T26(T) and comparative analysis of six Cellulomonas genomes.</title>
        <authorList>
            <person name="Zhuang W."/>
            <person name="Zhang S."/>
            <person name="Xia X."/>
            <person name="Wang G."/>
        </authorList>
    </citation>
    <scope>NUCLEOTIDE SEQUENCE [LARGE SCALE GENOMIC DNA]</scope>
    <source>
        <strain evidence="4 5">T26</strain>
    </source>
</reference>
<feature type="region of interest" description="Disordered" evidence="1">
    <location>
        <begin position="33"/>
        <end position="52"/>
    </location>
</feature>
<keyword evidence="2" id="KW-0472">Membrane</keyword>
<name>A0A0A0BMS5_9CELL</name>
<dbReference type="Pfam" id="PF25362">
    <property type="entry name" value="bPH_11"/>
    <property type="match status" value="1"/>
</dbReference>
<dbReference type="InterPro" id="IPR057446">
    <property type="entry name" value="PH_bac"/>
</dbReference>
<dbReference type="AlphaFoldDB" id="A0A0A0BMS5"/>
<accession>A0A0A0BMS5</accession>
<feature type="transmembrane region" description="Helical" evidence="2">
    <location>
        <begin position="6"/>
        <end position="24"/>
    </location>
</feature>
<protein>
    <recommendedName>
        <fullName evidence="3">PH domain-containing protein</fullName>
    </recommendedName>
</protein>
<dbReference type="RefSeq" id="WP_043609091.1">
    <property type="nucleotide sequence ID" value="NZ_AXCY01000112.1"/>
</dbReference>
<keyword evidence="2" id="KW-1133">Transmembrane helix</keyword>
<keyword evidence="5" id="KW-1185">Reference proteome</keyword>
<evidence type="ECO:0000313" key="4">
    <source>
        <dbReference type="EMBL" id="KGM09231.1"/>
    </source>
</evidence>
<dbReference type="Proteomes" id="UP000029839">
    <property type="component" value="Unassembled WGS sequence"/>
</dbReference>
<evidence type="ECO:0000256" key="1">
    <source>
        <dbReference type="SAM" id="MobiDB-lite"/>
    </source>
</evidence>
<dbReference type="EMBL" id="AXCY01000112">
    <property type="protein sequence ID" value="KGM09231.1"/>
    <property type="molecule type" value="Genomic_DNA"/>
</dbReference>
<feature type="domain" description="PH" evidence="3">
    <location>
        <begin position="39"/>
        <end position="162"/>
    </location>
</feature>
<gene>
    <name evidence="4" type="ORF">N868_03100</name>
</gene>
<dbReference type="OrthoDB" id="3826692at2"/>
<evidence type="ECO:0000259" key="3">
    <source>
        <dbReference type="Pfam" id="PF25362"/>
    </source>
</evidence>
<reference evidence="4 5" key="1">
    <citation type="submission" date="2013-08" db="EMBL/GenBank/DDBJ databases">
        <title>Genome sequencing of Cellulomonas carbonis T26.</title>
        <authorList>
            <person name="Chen F."/>
            <person name="Li Y."/>
            <person name="Wang G."/>
        </authorList>
    </citation>
    <scope>NUCLEOTIDE SEQUENCE [LARGE SCALE GENOMIC DNA]</scope>
    <source>
        <strain evidence="4 5">T26</strain>
    </source>
</reference>